<comment type="catalytic activity">
    <reaction evidence="1">
        <text>ATP + protein L-histidine = ADP + protein N-phospho-L-histidine.</text>
        <dbReference type="EC" id="2.7.13.3"/>
    </reaction>
</comment>
<dbReference type="InterPro" id="IPR008207">
    <property type="entry name" value="Sig_transdc_His_kin_Hpt_dom"/>
</dbReference>
<dbReference type="Gene3D" id="1.20.120.160">
    <property type="entry name" value="HPT domain"/>
    <property type="match status" value="1"/>
</dbReference>
<dbReference type="SUPFAM" id="SSF47226">
    <property type="entry name" value="Histidine-containing phosphotransfer domain, HPT domain"/>
    <property type="match status" value="1"/>
</dbReference>
<feature type="modified residue" description="4-aspartylphosphate" evidence="7">
    <location>
        <position position="726"/>
    </location>
</feature>
<dbReference type="Gene3D" id="3.40.50.2300">
    <property type="match status" value="1"/>
</dbReference>
<dbReference type="EC" id="2.7.13.3" evidence="2"/>
<dbReference type="Proteomes" id="UP000324233">
    <property type="component" value="Chromosome"/>
</dbReference>
<dbReference type="CDD" id="cd00088">
    <property type="entry name" value="HPT"/>
    <property type="match status" value="1"/>
</dbReference>
<dbReference type="InterPro" id="IPR036890">
    <property type="entry name" value="HATPase_C_sf"/>
</dbReference>
<feature type="domain" description="HPt" evidence="12">
    <location>
        <begin position="3"/>
        <end position="114"/>
    </location>
</feature>
<evidence type="ECO:0000259" key="12">
    <source>
        <dbReference type="PROSITE" id="PS50894"/>
    </source>
</evidence>
<evidence type="ECO:0000259" key="11">
    <source>
        <dbReference type="PROSITE" id="PS50851"/>
    </source>
</evidence>
<keyword evidence="3 7" id="KW-0597">Phosphoprotein</keyword>
<gene>
    <name evidence="13" type="primary">frzE_2</name>
    <name evidence="13" type="ORF">OJF2_03640</name>
</gene>
<dbReference type="Gene3D" id="2.30.30.40">
    <property type="entry name" value="SH3 Domains"/>
    <property type="match status" value="1"/>
</dbReference>
<dbReference type="Gene3D" id="3.30.565.10">
    <property type="entry name" value="Histidine kinase-like ATPase, C-terminal domain"/>
    <property type="match status" value="1"/>
</dbReference>
<name>A0A5B9VVE2_9BACT</name>
<dbReference type="PROSITE" id="PS50110">
    <property type="entry name" value="RESPONSE_REGULATORY"/>
    <property type="match status" value="1"/>
</dbReference>
<dbReference type="InterPro" id="IPR001789">
    <property type="entry name" value="Sig_transdc_resp-reg_receiver"/>
</dbReference>
<dbReference type="PROSITE" id="PS50894">
    <property type="entry name" value="HPT"/>
    <property type="match status" value="1"/>
</dbReference>
<evidence type="ECO:0000256" key="2">
    <source>
        <dbReference type="ARBA" id="ARBA00012438"/>
    </source>
</evidence>
<dbReference type="PANTHER" id="PTHR43395:SF1">
    <property type="entry name" value="CHEMOTAXIS PROTEIN CHEA"/>
    <property type="match status" value="1"/>
</dbReference>
<dbReference type="InterPro" id="IPR004358">
    <property type="entry name" value="Sig_transdc_His_kin-like_C"/>
</dbReference>
<accession>A0A5B9VVE2</accession>
<dbReference type="InterPro" id="IPR003594">
    <property type="entry name" value="HATPase_dom"/>
</dbReference>
<dbReference type="EMBL" id="CP042997">
    <property type="protein sequence ID" value="QEH31897.1"/>
    <property type="molecule type" value="Genomic_DNA"/>
</dbReference>
<feature type="domain" description="CheW-like" evidence="11">
    <location>
        <begin position="518"/>
        <end position="652"/>
    </location>
</feature>
<dbReference type="SUPFAM" id="SSF55874">
    <property type="entry name" value="ATPase domain of HSP90 chaperone/DNA topoisomerase II/histidine kinase"/>
    <property type="match status" value="1"/>
</dbReference>
<evidence type="ECO:0000256" key="3">
    <source>
        <dbReference type="ARBA" id="ARBA00022553"/>
    </source>
</evidence>
<keyword evidence="5" id="KW-0418">Kinase</keyword>
<keyword evidence="4 13" id="KW-0808">Transferase</keyword>
<dbReference type="InterPro" id="IPR036061">
    <property type="entry name" value="CheW-like_dom_sf"/>
</dbReference>
<feature type="compositionally biased region" description="Low complexity" evidence="8">
    <location>
        <begin position="180"/>
        <end position="192"/>
    </location>
</feature>
<evidence type="ECO:0000256" key="8">
    <source>
        <dbReference type="SAM" id="MobiDB-lite"/>
    </source>
</evidence>
<dbReference type="RefSeq" id="WP_246196357.1">
    <property type="nucleotide sequence ID" value="NZ_CP042997.1"/>
</dbReference>
<dbReference type="FunFam" id="3.30.565.10:FF:000016">
    <property type="entry name" value="Chemotaxis protein CheA, putative"/>
    <property type="match status" value="1"/>
</dbReference>
<dbReference type="AlphaFoldDB" id="A0A5B9VVE2"/>
<dbReference type="PROSITE" id="PS50851">
    <property type="entry name" value="CHEW"/>
    <property type="match status" value="1"/>
</dbReference>
<evidence type="ECO:0000256" key="1">
    <source>
        <dbReference type="ARBA" id="ARBA00000085"/>
    </source>
</evidence>
<evidence type="ECO:0000259" key="9">
    <source>
        <dbReference type="PROSITE" id="PS50109"/>
    </source>
</evidence>
<feature type="compositionally biased region" description="Pro residues" evidence="8">
    <location>
        <begin position="193"/>
        <end position="206"/>
    </location>
</feature>
<dbReference type="InterPro" id="IPR011006">
    <property type="entry name" value="CheY-like_superfamily"/>
</dbReference>
<feature type="domain" description="Response regulatory" evidence="10">
    <location>
        <begin position="677"/>
        <end position="793"/>
    </location>
</feature>
<dbReference type="SMART" id="SM00387">
    <property type="entry name" value="HATPase_c"/>
    <property type="match status" value="1"/>
</dbReference>
<evidence type="ECO:0000313" key="14">
    <source>
        <dbReference type="Proteomes" id="UP000324233"/>
    </source>
</evidence>
<evidence type="ECO:0000259" key="10">
    <source>
        <dbReference type="PROSITE" id="PS50110"/>
    </source>
</evidence>
<feature type="modified residue" description="Phosphohistidine" evidence="6">
    <location>
        <position position="50"/>
    </location>
</feature>
<dbReference type="Pfam" id="PF02518">
    <property type="entry name" value="HATPase_c"/>
    <property type="match status" value="1"/>
</dbReference>
<dbReference type="PRINTS" id="PR00344">
    <property type="entry name" value="BCTRLSENSOR"/>
</dbReference>
<evidence type="ECO:0000313" key="13">
    <source>
        <dbReference type="EMBL" id="QEH31897.1"/>
    </source>
</evidence>
<dbReference type="Pfam" id="PF00072">
    <property type="entry name" value="Response_reg"/>
    <property type="match status" value="1"/>
</dbReference>
<dbReference type="SMART" id="SM00073">
    <property type="entry name" value="HPT"/>
    <property type="match status" value="1"/>
</dbReference>
<dbReference type="InterPro" id="IPR036641">
    <property type="entry name" value="HPT_dom_sf"/>
</dbReference>
<dbReference type="SUPFAM" id="SSF50341">
    <property type="entry name" value="CheW-like"/>
    <property type="match status" value="1"/>
</dbReference>
<protein>
    <recommendedName>
        <fullName evidence="2">histidine kinase</fullName>
        <ecNumber evidence="2">2.7.13.3</ecNumber>
    </recommendedName>
</protein>
<feature type="domain" description="Histidine kinase" evidence="9">
    <location>
        <begin position="262"/>
        <end position="516"/>
    </location>
</feature>
<dbReference type="SMART" id="SM00448">
    <property type="entry name" value="REC"/>
    <property type="match status" value="1"/>
</dbReference>
<dbReference type="Pfam" id="PF01584">
    <property type="entry name" value="CheW"/>
    <property type="match status" value="1"/>
</dbReference>
<dbReference type="KEGG" id="agv:OJF2_03640"/>
<feature type="region of interest" description="Disordered" evidence="8">
    <location>
        <begin position="134"/>
        <end position="213"/>
    </location>
</feature>
<dbReference type="PANTHER" id="PTHR43395">
    <property type="entry name" value="SENSOR HISTIDINE KINASE CHEA"/>
    <property type="match status" value="1"/>
</dbReference>
<organism evidence="13 14">
    <name type="scientific">Aquisphaera giovannonii</name>
    <dbReference type="NCBI Taxonomy" id="406548"/>
    <lineage>
        <taxon>Bacteria</taxon>
        <taxon>Pseudomonadati</taxon>
        <taxon>Planctomycetota</taxon>
        <taxon>Planctomycetia</taxon>
        <taxon>Isosphaerales</taxon>
        <taxon>Isosphaeraceae</taxon>
        <taxon>Aquisphaera</taxon>
    </lineage>
</organism>
<dbReference type="GO" id="GO:0000155">
    <property type="term" value="F:phosphorelay sensor kinase activity"/>
    <property type="evidence" value="ECO:0007669"/>
    <property type="project" value="UniProtKB-ARBA"/>
</dbReference>
<dbReference type="SMART" id="SM00260">
    <property type="entry name" value="CheW"/>
    <property type="match status" value="1"/>
</dbReference>
<reference evidence="13 14" key="1">
    <citation type="submission" date="2019-08" db="EMBL/GenBank/DDBJ databases">
        <title>Deep-cultivation of Planctomycetes and their phenomic and genomic characterization uncovers novel biology.</title>
        <authorList>
            <person name="Wiegand S."/>
            <person name="Jogler M."/>
            <person name="Boedeker C."/>
            <person name="Pinto D."/>
            <person name="Vollmers J."/>
            <person name="Rivas-Marin E."/>
            <person name="Kohn T."/>
            <person name="Peeters S.H."/>
            <person name="Heuer A."/>
            <person name="Rast P."/>
            <person name="Oberbeckmann S."/>
            <person name="Bunk B."/>
            <person name="Jeske O."/>
            <person name="Meyerdierks A."/>
            <person name="Storesund J.E."/>
            <person name="Kallscheuer N."/>
            <person name="Luecker S."/>
            <person name="Lage O.M."/>
            <person name="Pohl T."/>
            <person name="Merkel B.J."/>
            <person name="Hornburger P."/>
            <person name="Mueller R.-W."/>
            <person name="Bruemmer F."/>
            <person name="Labrenz M."/>
            <person name="Spormann A.M."/>
            <person name="Op den Camp H."/>
            <person name="Overmann J."/>
            <person name="Amann R."/>
            <person name="Jetten M.S.M."/>
            <person name="Mascher T."/>
            <person name="Medema M.H."/>
            <person name="Devos D.P."/>
            <person name="Kaster A.-K."/>
            <person name="Ovreas L."/>
            <person name="Rohde M."/>
            <person name="Galperin M.Y."/>
            <person name="Jogler C."/>
        </authorList>
    </citation>
    <scope>NUCLEOTIDE SEQUENCE [LARGE SCALE GENOMIC DNA]</scope>
    <source>
        <strain evidence="13 14">OJF2</strain>
    </source>
</reference>
<dbReference type="SUPFAM" id="SSF52172">
    <property type="entry name" value="CheY-like"/>
    <property type="match status" value="1"/>
</dbReference>
<sequence length="799" mass="85703">MSDDLSGFSMMDLFRMEAEERLAVLSEGLVALEGGGASAATIEPLMRAAHSLKGAARIVNMDAAVRVAHAMEDCLVAAQKGAITLSPPDIDVLLRGVDFLTQISKVAEPEIEAWQAARAGDVEALAAELSKIEQGMTAEPSPPPARPAPAPEAPPAPPPAPPPAESPAPPPPAEPPARPPVVEAAPAAKSAPAPTPPAPAPSPSPAPAAAAAEPADRVVRVTAESLTRLMGLAGESLVQTRRIRPFVDSLLDLRGRQSRLLETLQRLEDRLSGVGDALPAADRELLATARGQAARCLEGLGTTVETIEEFARGSEDLSGRLHHEVLASRMRPFADGTRGFARLVRDVAKQLGKRAKLEVVGETTGVDRDILDGLEAPLNHLIRNALDHGLEMPDARRAAGKDPAGTIRLEARHRAGMLQILVADDGRGIDLDRLRAKVVERGLTTASVAARLSDAELLDFLFLPGFSTKEAVTELSGRGVGLDVVQSMVQAVRGSVRVSTQLGAGTRFILQLPLTVSVIRALLVEIAGEPYAFPLNRIDRILMLDRGEVRELEGKPHTLIDGQPVGLIEAAQVLELPATPREKGSLPVVVASDRSHRFAVVVDKFLGERDLRVAPLDPRLGKVPNLNSSSVLEDGWPVLIIDVEDLVRSIDNLLTGRRIKRLSVEAAPAAEARGPKRVLVVDDSITVRELERQLLENRGYDVDVAVDGVDGWNAVRSHRYDLVVSDIDMPRMDGIQFVSHIKEDARLRAIPVIIVSYKDREEDRIRGLDVGANVYLTKSSFHDQTFLNTVVDLIGEAEG</sequence>
<evidence type="ECO:0000256" key="6">
    <source>
        <dbReference type="PROSITE-ProRule" id="PRU00110"/>
    </source>
</evidence>
<proteinExistence type="predicted"/>
<dbReference type="InterPro" id="IPR005467">
    <property type="entry name" value="His_kinase_dom"/>
</dbReference>
<dbReference type="InterPro" id="IPR002545">
    <property type="entry name" value="CheW-lke_dom"/>
</dbReference>
<evidence type="ECO:0000256" key="4">
    <source>
        <dbReference type="ARBA" id="ARBA00022679"/>
    </source>
</evidence>
<keyword evidence="14" id="KW-1185">Reference proteome</keyword>
<dbReference type="GO" id="GO:0006935">
    <property type="term" value="P:chemotaxis"/>
    <property type="evidence" value="ECO:0007669"/>
    <property type="project" value="InterPro"/>
</dbReference>
<dbReference type="PROSITE" id="PS50109">
    <property type="entry name" value="HIS_KIN"/>
    <property type="match status" value="1"/>
</dbReference>
<evidence type="ECO:0000256" key="5">
    <source>
        <dbReference type="ARBA" id="ARBA00022777"/>
    </source>
</evidence>
<evidence type="ECO:0000256" key="7">
    <source>
        <dbReference type="PROSITE-ProRule" id="PRU00169"/>
    </source>
</evidence>
<dbReference type="InterPro" id="IPR051315">
    <property type="entry name" value="Bact_Chemotaxis_CheA"/>
</dbReference>
<dbReference type="Pfam" id="PF01627">
    <property type="entry name" value="Hpt"/>
    <property type="match status" value="1"/>
</dbReference>
<feature type="compositionally biased region" description="Pro residues" evidence="8">
    <location>
        <begin position="140"/>
        <end position="179"/>
    </location>
</feature>